<dbReference type="GO" id="GO:0005524">
    <property type="term" value="F:ATP binding"/>
    <property type="evidence" value="ECO:0007669"/>
    <property type="project" value="UniProtKB-UniRule"/>
</dbReference>
<comment type="caution">
    <text evidence="14">The sequence shown here is derived from an EMBL/GenBank/DDBJ whole genome shotgun (WGS) entry which is preliminary data.</text>
</comment>
<evidence type="ECO:0000259" key="13">
    <source>
        <dbReference type="PROSITE" id="PS51198"/>
    </source>
</evidence>
<keyword evidence="4 10" id="KW-0347">Helicase</keyword>
<dbReference type="PANTHER" id="PTHR13710:SF105">
    <property type="entry name" value="ATP-DEPENDENT DNA HELICASE Q1"/>
    <property type="match status" value="1"/>
</dbReference>
<proteinExistence type="inferred from homology"/>
<dbReference type="InterPro" id="IPR004589">
    <property type="entry name" value="DNA_helicase_ATP-dep_RecQ"/>
</dbReference>
<gene>
    <name evidence="14" type="ORF">PEDI_24010</name>
</gene>
<dbReference type="InterPro" id="IPR014001">
    <property type="entry name" value="Helicase_ATP-bd"/>
</dbReference>
<dbReference type="PROSITE" id="PS51192">
    <property type="entry name" value="HELICASE_ATP_BIND_1"/>
    <property type="match status" value="1"/>
</dbReference>
<dbReference type="SMART" id="SM00487">
    <property type="entry name" value="DEXDc"/>
    <property type="match status" value="1"/>
</dbReference>
<dbReference type="InterPro" id="IPR036397">
    <property type="entry name" value="RNaseH_sf"/>
</dbReference>
<dbReference type="InterPro" id="IPR001650">
    <property type="entry name" value="Helicase_C-like"/>
</dbReference>
<dbReference type="Pfam" id="PF00580">
    <property type="entry name" value="UvrD-helicase"/>
    <property type="match status" value="2"/>
</dbReference>
<evidence type="ECO:0000313" key="14">
    <source>
        <dbReference type="EMBL" id="GJM61849.1"/>
    </source>
</evidence>
<dbReference type="GO" id="GO:0016787">
    <property type="term" value="F:hydrolase activity"/>
    <property type="evidence" value="ECO:0007669"/>
    <property type="project" value="UniProtKB-UniRule"/>
</dbReference>
<dbReference type="GO" id="GO:0043138">
    <property type="term" value="F:3'-5' DNA helicase activity"/>
    <property type="evidence" value="ECO:0007669"/>
    <property type="project" value="UniProtKB-EC"/>
</dbReference>
<dbReference type="CDD" id="cd17932">
    <property type="entry name" value="DEXQc_UvrD"/>
    <property type="match status" value="1"/>
</dbReference>
<dbReference type="InterPro" id="IPR011545">
    <property type="entry name" value="DEAD/DEAH_box_helicase_dom"/>
</dbReference>
<dbReference type="GO" id="GO:0030894">
    <property type="term" value="C:replisome"/>
    <property type="evidence" value="ECO:0007669"/>
    <property type="project" value="TreeGrafter"/>
</dbReference>
<sequence>MEQLTFIDLEISPQQNKILDIGAINTEGQHFHEGAIGPFFHFLSNSKFIVGHNILRHDFPYLSGALSDFNIYQSKIIDTLLLSPLLFPKRPYHSLLKDDKLQTEELNNPLNDAKKARDLFWEEVNAFRLLPAELQQIYCQLLQALPEYAAFFQYIKLKFEPSSPLIPLIREYFRDLICENSTLEYHIQHHPLELAFCLALIQTRSRHSVSPPWVLKNYPKVEQIMRRLQSTPCLSGCTYCHQRLDIHRGLKEFFGYDEYRTFDGEALQAKAVQAAVNHQSLLAVFPTGGGKSITFQVPALMAGANERALTVVISPLQSLMKDQVDNLEKSGITVGVTINGLLDPIERAKSIERVADGSACLLYISPESLRSRTIENLLLGRNISRFVIDEAHCFSSWGQDFRVDYLYIGDFIQKLQQIKNLEAPIAVSCFTATARQKVIEDIQQYFEDKLGLELELFTAGTGRKNLHYQVFEKPEEEEKYQAVRDLLAEKKCPSIIYVSRTRRAYELAERLSRDGFPALAYHGKMPAKEKTNHQNAFIAGEIPTIVATSAFGMGVDKKDVGMVIHYEISDSLENYVQEAGRAGRDQSMEADCFVLFNEEDLGKHFVLLNQTKLSIREIQQVWKAIKDITRFRGTVSNSALEIARKAGWDDSVMEIETRVTTAIAALEEAGYLRRGQNMPRVFANSIRSKNANEAIEKINQSEKFNPRQKEKGARIIKKLISSRSRKEEEGAESRIDYISDHLGIVKEEVINIINLLREEDILADAKDLTAYVPVKNAQRGPTALLKSFSKIELFLSKQVNQEEQTLHLKSLNEEAELADIKEISPQRIKTILNFWAIKNRVQQKRLPTSANHIATLSLYPPKELKQWIEKRQQLAAFILSTLVKKSLQLPATSDQREVLVEFSVQELRDQYEYSQLIFGQKTSIAEVEEALFFLSKINCLQIEGGFMVAYNRLTIERLETDNLKRYTKNDYQKLQQFYDTKVQAVHIVGEYARKMIDNYHDALQFVEDYFQLEYRTFLKKYFPGSRLDELQLKMTPKKFRELFGELSPAQLDIIKDNESKHLVVPAGPGSGKTRLLVHKLASLLLMEDVKHEQLLMVTFSRAAATEFKKRLLKLIGNAASYIEIKTFHSFCFDLLGKMGDLEKSQNIIQQAVEKINDGEVEPSRMTKSVLVIDEAQDMDEQEFQLIQALMRHNDEMRVIAVGDDDQNIYEFRGASAQYLEQFIHDNKAIRKTLLRNYRSKANLVDFSNQFAQTIGHRLKQQDIVAHQTDFGEIKLTRYQHHHLFQPVTEALINGDIQGSTCLLCISNKEALQLTGLLRTAGLSASLIQTNEHFNLKHLVEIEAFLQLLKTHPGQHLIANEQWEQAKTSLKHRFSKSDKLGLCLNILKDFEATNPKTKYLSDLDVFLKESRLEDFYSSKGSNIYVSTIHKAKGKEFDNVFLMLDHFVPKTDADKRMLYVGLTRAKKRLEIHYHGDYFESIQTANLQKHFDRQQYPLPKKLIKQLNHREIWISFAANCQPAINRLQAGDTLLLHPQGCHSPQQDTVVRFSKSFLQFLQELQSKGYKPHRAKVNFIIFQIEDNRRYKVVLPEITFKKIMPVAASIPVT</sequence>
<dbReference type="PANTHER" id="PTHR13710">
    <property type="entry name" value="DNA HELICASE RECQ FAMILY MEMBER"/>
    <property type="match status" value="1"/>
</dbReference>
<evidence type="ECO:0000256" key="6">
    <source>
        <dbReference type="ARBA" id="ARBA00023125"/>
    </source>
</evidence>
<dbReference type="Pfam" id="PF13361">
    <property type="entry name" value="UvrD_C"/>
    <property type="match status" value="1"/>
</dbReference>
<dbReference type="GO" id="GO:0009378">
    <property type="term" value="F:four-way junction helicase activity"/>
    <property type="evidence" value="ECO:0007669"/>
    <property type="project" value="TreeGrafter"/>
</dbReference>
<dbReference type="SUPFAM" id="SSF52540">
    <property type="entry name" value="P-loop containing nucleoside triphosphate hydrolases"/>
    <property type="match status" value="2"/>
</dbReference>
<comment type="catalytic activity">
    <reaction evidence="8">
        <text>Couples ATP hydrolysis with the unwinding of duplex DNA by translocating in the 3'-5' direction.</text>
        <dbReference type="EC" id="5.6.2.4"/>
    </reaction>
</comment>
<dbReference type="PROSITE" id="PS51198">
    <property type="entry name" value="UVRD_HELICASE_ATP_BIND"/>
    <property type="match status" value="1"/>
</dbReference>
<evidence type="ECO:0000256" key="8">
    <source>
        <dbReference type="ARBA" id="ARBA00034617"/>
    </source>
</evidence>
<keyword evidence="6" id="KW-0238">DNA-binding</keyword>
<evidence type="ECO:0000256" key="5">
    <source>
        <dbReference type="ARBA" id="ARBA00022840"/>
    </source>
</evidence>
<dbReference type="Gene3D" id="3.30.420.10">
    <property type="entry name" value="Ribonuclease H-like superfamily/Ribonuclease H"/>
    <property type="match status" value="1"/>
</dbReference>
<dbReference type="PROSITE" id="PS51194">
    <property type="entry name" value="HELICASE_CTER"/>
    <property type="match status" value="1"/>
</dbReference>
<keyword evidence="3 10" id="KW-0378">Hydrolase</keyword>
<evidence type="ECO:0000313" key="15">
    <source>
        <dbReference type="Proteomes" id="UP001310022"/>
    </source>
</evidence>
<dbReference type="Pfam" id="PF00271">
    <property type="entry name" value="Helicase_C"/>
    <property type="match status" value="1"/>
</dbReference>
<feature type="domain" description="Helicase ATP-binding" evidence="11">
    <location>
        <begin position="272"/>
        <end position="452"/>
    </location>
</feature>
<dbReference type="GO" id="GO:0006281">
    <property type="term" value="P:DNA repair"/>
    <property type="evidence" value="ECO:0007669"/>
    <property type="project" value="TreeGrafter"/>
</dbReference>
<evidence type="ECO:0000256" key="10">
    <source>
        <dbReference type="PROSITE-ProRule" id="PRU00560"/>
    </source>
</evidence>
<dbReference type="GO" id="GO:0005737">
    <property type="term" value="C:cytoplasm"/>
    <property type="evidence" value="ECO:0007669"/>
    <property type="project" value="TreeGrafter"/>
</dbReference>
<evidence type="ECO:0000256" key="1">
    <source>
        <dbReference type="ARBA" id="ARBA00005446"/>
    </source>
</evidence>
<keyword evidence="15" id="KW-1185">Reference proteome</keyword>
<evidence type="ECO:0000256" key="9">
    <source>
        <dbReference type="ARBA" id="ARBA00034808"/>
    </source>
</evidence>
<dbReference type="GO" id="GO:0006310">
    <property type="term" value="P:DNA recombination"/>
    <property type="evidence" value="ECO:0007669"/>
    <property type="project" value="InterPro"/>
</dbReference>
<protein>
    <recommendedName>
        <fullName evidence="9">DNA 3'-5' helicase</fullName>
        <ecNumber evidence="9">5.6.2.4</ecNumber>
    </recommendedName>
</protein>
<evidence type="ECO:0000256" key="3">
    <source>
        <dbReference type="ARBA" id="ARBA00022801"/>
    </source>
</evidence>
<dbReference type="NCBIfam" id="TIGR00614">
    <property type="entry name" value="recQ_fam"/>
    <property type="match status" value="1"/>
</dbReference>
<dbReference type="RefSeq" id="WP_338237292.1">
    <property type="nucleotide sequence ID" value="NZ_BQKE01000001.1"/>
</dbReference>
<dbReference type="Gene3D" id="3.40.50.300">
    <property type="entry name" value="P-loop containing nucleotide triphosphate hydrolases"/>
    <property type="match status" value="4"/>
</dbReference>
<comment type="similarity">
    <text evidence="1">Belongs to the helicase family. RecQ subfamily.</text>
</comment>
<keyword evidence="7" id="KW-0413">Isomerase</keyword>
<reference evidence="14 15" key="1">
    <citation type="submission" date="2021-12" db="EMBL/GenBank/DDBJ databases">
        <title>Genome sequencing of bacteria with rrn-lacking chromosome and rrn-plasmid.</title>
        <authorList>
            <person name="Anda M."/>
            <person name="Iwasaki W."/>
        </authorList>
    </citation>
    <scope>NUCLEOTIDE SEQUENCE [LARGE SCALE GENOMIC DNA]</scope>
    <source>
        <strain evidence="14 15">NBRC 15940</strain>
    </source>
</reference>
<dbReference type="InterPro" id="IPR027417">
    <property type="entry name" value="P-loop_NTPase"/>
</dbReference>
<dbReference type="InterPro" id="IPR014017">
    <property type="entry name" value="DNA_helicase_UvrD-like_C"/>
</dbReference>
<evidence type="ECO:0000259" key="12">
    <source>
        <dbReference type="PROSITE" id="PS51194"/>
    </source>
</evidence>
<dbReference type="GO" id="GO:0003677">
    <property type="term" value="F:DNA binding"/>
    <property type="evidence" value="ECO:0007669"/>
    <property type="project" value="UniProtKB-KW"/>
</dbReference>
<dbReference type="EMBL" id="BQKE01000001">
    <property type="protein sequence ID" value="GJM61849.1"/>
    <property type="molecule type" value="Genomic_DNA"/>
</dbReference>
<dbReference type="SUPFAM" id="SSF53098">
    <property type="entry name" value="Ribonuclease H-like"/>
    <property type="match status" value="1"/>
</dbReference>
<dbReference type="CDD" id="cd17920">
    <property type="entry name" value="DEXHc_RecQ"/>
    <property type="match status" value="1"/>
</dbReference>
<dbReference type="GO" id="GO:0043590">
    <property type="term" value="C:bacterial nucleoid"/>
    <property type="evidence" value="ECO:0007669"/>
    <property type="project" value="TreeGrafter"/>
</dbReference>
<dbReference type="CDD" id="cd18809">
    <property type="entry name" value="SF1_C_RecD"/>
    <property type="match status" value="1"/>
</dbReference>
<evidence type="ECO:0000256" key="4">
    <source>
        <dbReference type="ARBA" id="ARBA00022806"/>
    </source>
</evidence>
<evidence type="ECO:0000256" key="7">
    <source>
        <dbReference type="ARBA" id="ARBA00023235"/>
    </source>
</evidence>
<dbReference type="InterPro" id="IPR002464">
    <property type="entry name" value="DNA/RNA_helicase_DEAH_CS"/>
</dbReference>
<dbReference type="EC" id="5.6.2.4" evidence="9"/>
<dbReference type="SMART" id="SM00490">
    <property type="entry name" value="HELICc"/>
    <property type="match status" value="1"/>
</dbReference>
<feature type="binding site" evidence="10">
    <location>
        <begin position="1066"/>
        <end position="1073"/>
    </location>
    <ligand>
        <name>ATP</name>
        <dbReference type="ChEBI" id="CHEBI:30616"/>
    </ligand>
</feature>
<dbReference type="Proteomes" id="UP001310022">
    <property type="component" value="Unassembled WGS sequence"/>
</dbReference>
<dbReference type="InterPro" id="IPR012337">
    <property type="entry name" value="RNaseH-like_sf"/>
</dbReference>
<name>A0AAN4VZ28_9BACT</name>
<accession>A0AAN4VZ28</accession>
<feature type="domain" description="Helicase C-terminal" evidence="12">
    <location>
        <begin position="482"/>
        <end position="629"/>
    </location>
</feature>
<dbReference type="PROSITE" id="PS00690">
    <property type="entry name" value="DEAH_ATP_HELICASE"/>
    <property type="match status" value="1"/>
</dbReference>
<organism evidence="14 15">
    <name type="scientific">Persicobacter diffluens</name>
    <dbReference type="NCBI Taxonomy" id="981"/>
    <lineage>
        <taxon>Bacteria</taxon>
        <taxon>Pseudomonadati</taxon>
        <taxon>Bacteroidota</taxon>
        <taxon>Cytophagia</taxon>
        <taxon>Cytophagales</taxon>
        <taxon>Persicobacteraceae</taxon>
        <taxon>Persicobacter</taxon>
    </lineage>
</organism>
<dbReference type="InterPro" id="IPR014016">
    <property type="entry name" value="UvrD-like_ATP-bd"/>
</dbReference>
<dbReference type="Pfam" id="PF00270">
    <property type="entry name" value="DEAD"/>
    <property type="match status" value="1"/>
</dbReference>
<feature type="domain" description="UvrD-like helicase ATP-binding" evidence="13">
    <location>
        <begin position="1045"/>
        <end position="1374"/>
    </location>
</feature>
<evidence type="ECO:0000256" key="2">
    <source>
        <dbReference type="ARBA" id="ARBA00022741"/>
    </source>
</evidence>
<keyword evidence="5 10" id="KW-0067">ATP-binding</keyword>
<evidence type="ECO:0000259" key="11">
    <source>
        <dbReference type="PROSITE" id="PS51192"/>
    </source>
</evidence>
<keyword evidence="2 10" id="KW-0547">Nucleotide-binding</keyword>